<dbReference type="Proteomes" id="UP000707451">
    <property type="component" value="Unassembled WGS sequence"/>
</dbReference>
<name>A0A9P7Y5M5_9FUNG</name>
<dbReference type="CDD" id="cd09271">
    <property type="entry name" value="RNase_H2-C"/>
    <property type="match status" value="1"/>
</dbReference>
<keyword evidence="2" id="KW-1185">Reference proteome</keyword>
<dbReference type="Gene3D" id="2.40.128.680">
    <property type="match status" value="1"/>
</dbReference>
<gene>
    <name evidence="1" type="primary">RNASEH2C</name>
    <name evidence="1" type="ORF">KI688_001028</name>
</gene>
<dbReference type="InterPro" id="IPR013924">
    <property type="entry name" value="RNase_H2_suC"/>
</dbReference>
<dbReference type="PANTHER" id="PTHR47204">
    <property type="entry name" value="OS02G0168900 PROTEIN"/>
    <property type="match status" value="1"/>
</dbReference>
<dbReference type="OrthoDB" id="6222486at2759"/>
<dbReference type="PANTHER" id="PTHR47204:SF1">
    <property type="entry name" value="RIBONUCLEASE H2 SUBUNIT C"/>
    <property type="match status" value="1"/>
</dbReference>
<proteinExistence type="predicted"/>
<organism evidence="1 2">
    <name type="scientific">Linnemannia hyalina</name>
    <dbReference type="NCBI Taxonomy" id="64524"/>
    <lineage>
        <taxon>Eukaryota</taxon>
        <taxon>Fungi</taxon>
        <taxon>Fungi incertae sedis</taxon>
        <taxon>Mucoromycota</taxon>
        <taxon>Mortierellomycotina</taxon>
        <taxon>Mortierellomycetes</taxon>
        <taxon>Mortierellales</taxon>
        <taxon>Mortierellaceae</taxon>
        <taxon>Linnemannia</taxon>
    </lineage>
</organism>
<dbReference type="GO" id="GO:0006401">
    <property type="term" value="P:RNA catabolic process"/>
    <property type="evidence" value="ECO:0007669"/>
    <property type="project" value="InterPro"/>
</dbReference>
<sequence>MATTESVLEQPAAHLHPSSLRTLDQTSLHLLPCGIQHDGKANIPGFFFLVDGTYPSTLDHASAAATTTTTTSRTITTAAGVLESTTSVIAPEVSFRGRTLKGTVMKVPAGYIGTIYNLAEQKGHTQDSASNGAKPNQDMMDLEDEDQEYEAMLKGMQEERKAMKTAAQFQEWTSWGHDDQPTARTDKVVRAMQWIDIANVLHEPLC</sequence>
<evidence type="ECO:0000313" key="1">
    <source>
        <dbReference type="EMBL" id="KAG9073236.1"/>
    </source>
</evidence>
<comment type="caution">
    <text evidence="1">The sequence shown here is derived from an EMBL/GenBank/DDBJ whole genome shotgun (WGS) entry which is preliminary data.</text>
</comment>
<dbReference type="EMBL" id="JAHRHY010000001">
    <property type="protein sequence ID" value="KAG9073236.1"/>
    <property type="molecule type" value="Genomic_DNA"/>
</dbReference>
<dbReference type="GO" id="GO:0032299">
    <property type="term" value="C:ribonuclease H2 complex"/>
    <property type="evidence" value="ECO:0007669"/>
    <property type="project" value="InterPro"/>
</dbReference>
<evidence type="ECO:0000313" key="2">
    <source>
        <dbReference type="Proteomes" id="UP000707451"/>
    </source>
</evidence>
<dbReference type="Pfam" id="PF08615">
    <property type="entry name" value="RNase_H2_suC"/>
    <property type="match status" value="1"/>
</dbReference>
<reference evidence="1" key="1">
    <citation type="submission" date="2021-06" db="EMBL/GenBank/DDBJ databases">
        <title>Genome Sequence of Mortierella hyaline Strain SCG-10, a Cold-Adapted, Nitrate-Reducing Fungus Isolated from Soil in Minnesota, USA.</title>
        <authorList>
            <person name="Aldossari N."/>
        </authorList>
    </citation>
    <scope>NUCLEOTIDE SEQUENCE</scope>
    <source>
        <strain evidence="1">SCG-10</strain>
    </source>
</reference>
<accession>A0A9P7Y5M5</accession>
<protein>
    <submittedName>
        <fullName evidence="1">Ribonuclease H2 subunit C</fullName>
    </submittedName>
</protein>
<dbReference type="AlphaFoldDB" id="A0A9P7Y5M5"/>